<dbReference type="Gene3D" id="1.20.890.10">
    <property type="entry name" value="cAMP-dependent protein kinase regulatory subunit, dimerization-anchoring domain"/>
    <property type="match status" value="1"/>
</dbReference>
<proteinExistence type="predicted"/>
<dbReference type="EMBL" id="GL349465">
    <property type="protein sequence ID" value="KNC51140.1"/>
    <property type="molecule type" value="Genomic_DNA"/>
</dbReference>
<accession>A0A0L0DG28</accession>
<dbReference type="SUPFAM" id="SSF47391">
    <property type="entry name" value="Dimerization-anchoring domain of cAMP-dependent PK regulatory subunit"/>
    <property type="match status" value="1"/>
</dbReference>
<dbReference type="eggNOG" id="ENOG502SBK2">
    <property type="taxonomic scope" value="Eukaryota"/>
</dbReference>
<dbReference type="InterPro" id="IPR059162">
    <property type="entry name" value="RIIAD1"/>
</dbReference>
<gene>
    <name evidence="1" type="ORF">AMSG_06491</name>
</gene>
<dbReference type="AlphaFoldDB" id="A0A0L0DG28"/>
<reference evidence="1 2" key="1">
    <citation type="submission" date="2010-05" db="EMBL/GenBank/DDBJ databases">
        <title>The Genome Sequence of Thecamonas trahens ATCC 50062.</title>
        <authorList>
            <consortium name="The Broad Institute Genome Sequencing Platform"/>
            <person name="Russ C."/>
            <person name="Cuomo C."/>
            <person name="Shea T."/>
            <person name="Young S.K."/>
            <person name="Zeng Q."/>
            <person name="Koehrsen M."/>
            <person name="Haas B."/>
            <person name="Borodovsky M."/>
            <person name="Guigo R."/>
            <person name="Alvarado L."/>
            <person name="Berlin A."/>
            <person name="Bochicchio J."/>
            <person name="Borenstein D."/>
            <person name="Chapman S."/>
            <person name="Chen Z."/>
            <person name="Freedman E."/>
            <person name="Gellesch M."/>
            <person name="Goldberg J."/>
            <person name="Griggs A."/>
            <person name="Gujja S."/>
            <person name="Heilman E."/>
            <person name="Heiman D."/>
            <person name="Hepburn T."/>
            <person name="Howarth C."/>
            <person name="Jen D."/>
            <person name="Larson L."/>
            <person name="Mehta T."/>
            <person name="Park D."/>
            <person name="Pearson M."/>
            <person name="Roberts A."/>
            <person name="Saif S."/>
            <person name="Shenoy N."/>
            <person name="Sisk P."/>
            <person name="Stolte C."/>
            <person name="Sykes S."/>
            <person name="Thomson T."/>
            <person name="Walk T."/>
            <person name="White J."/>
            <person name="Yandava C."/>
            <person name="Burger G."/>
            <person name="Gray M.W."/>
            <person name="Holland P.W.H."/>
            <person name="King N."/>
            <person name="Lang F.B.F."/>
            <person name="Roger A.J."/>
            <person name="Ruiz-Trillo I."/>
            <person name="Lander E."/>
            <person name="Nusbaum C."/>
        </authorList>
    </citation>
    <scope>NUCLEOTIDE SEQUENCE [LARGE SCALE GENOMIC DNA]</scope>
    <source>
        <strain evidence="1 2">ATCC 50062</strain>
    </source>
</reference>
<sequence>MEEGSAAAEPSGMAPNGVLTAAQQSKLDEDLIQVRLENERYLRKHPELHAMLDVFSQRVLRERPSDLSSFAASFFSDPDLQSVVEDSMQ</sequence>
<dbReference type="OrthoDB" id="10249338at2759"/>
<protein>
    <recommendedName>
        <fullName evidence="3">RIIa domain-containing protein</fullName>
    </recommendedName>
</protein>
<evidence type="ECO:0000313" key="1">
    <source>
        <dbReference type="EMBL" id="KNC51140.1"/>
    </source>
</evidence>
<dbReference type="RefSeq" id="XP_013756343.1">
    <property type="nucleotide sequence ID" value="XM_013900889.1"/>
</dbReference>
<evidence type="ECO:0000313" key="2">
    <source>
        <dbReference type="Proteomes" id="UP000054408"/>
    </source>
</evidence>
<organism evidence="1 2">
    <name type="scientific">Thecamonas trahens ATCC 50062</name>
    <dbReference type="NCBI Taxonomy" id="461836"/>
    <lineage>
        <taxon>Eukaryota</taxon>
        <taxon>Apusozoa</taxon>
        <taxon>Apusomonadida</taxon>
        <taxon>Apusomonadidae</taxon>
        <taxon>Thecamonas</taxon>
    </lineage>
</organism>
<keyword evidence="2" id="KW-1185">Reference proteome</keyword>
<name>A0A0L0DG28_THETB</name>
<dbReference type="GeneID" id="25565637"/>
<dbReference type="OMA" id="HEYFARD"/>
<dbReference type="CDD" id="cd22971">
    <property type="entry name" value="DD_RIIAD1"/>
    <property type="match status" value="1"/>
</dbReference>
<dbReference type="Proteomes" id="UP000054408">
    <property type="component" value="Unassembled WGS sequence"/>
</dbReference>
<evidence type="ECO:0008006" key="3">
    <source>
        <dbReference type="Google" id="ProtNLM"/>
    </source>
</evidence>